<dbReference type="Gene3D" id="3.40.50.1000">
    <property type="entry name" value="HAD superfamily/HAD-like"/>
    <property type="match status" value="1"/>
</dbReference>
<dbReference type="NCBIfam" id="NF011564">
    <property type="entry name" value="PRK14988.1"/>
    <property type="match status" value="1"/>
</dbReference>
<organism evidence="1 2">
    <name type="scientific">Acidiferrobacter thiooxydans</name>
    <dbReference type="NCBI Taxonomy" id="163359"/>
    <lineage>
        <taxon>Bacteria</taxon>
        <taxon>Pseudomonadati</taxon>
        <taxon>Pseudomonadota</taxon>
        <taxon>Gammaproteobacteria</taxon>
        <taxon>Acidiferrobacterales</taxon>
        <taxon>Acidiferrobacteraceae</taxon>
        <taxon>Acidiferrobacter</taxon>
    </lineage>
</organism>
<proteinExistence type="predicted"/>
<dbReference type="SUPFAM" id="SSF56784">
    <property type="entry name" value="HAD-like"/>
    <property type="match status" value="1"/>
</dbReference>
<gene>
    <name evidence="1" type="ORF">C4900_00155</name>
</gene>
<dbReference type="STRING" id="163359.A9R16_00885"/>
<dbReference type="GO" id="GO:0005829">
    <property type="term" value="C:cytosol"/>
    <property type="evidence" value="ECO:0007669"/>
    <property type="project" value="TreeGrafter"/>
</dbReference>
<dbReference type="InterPro" id="IPR050155">
    <property type="entry name" value="HAD-like_hydrolase_sf"/>
</dbReference>
<dbReference type="InterPro" id="IPR036412">
    <property type="entry name" value="HAD-like_sf"/>
</dbReference>
<dbReference type="SFLD" id="SFLDG01129">
    <property type="entry name" value="C1.5:_HAD__Beta-PGM__Phosphata"/>
    <property type="match status" value="1"/>
</dbReference>
<evidence type="ECO:0000313" key="1">
    <source>
        <dbReference type="EMBL" id="RCN58256.1"/>
    </source>
</evidence>
<dbReference type="SFLD" id="SFLDS00003">
    <property type="entry name" value="Haloacid_Dehalogenase"/>
    <property type="match status" value="1"/>
</dbReference>
<name>A0A1C2G2F9_9GAMM</name>
<dbReference type="PANTHER" id="PTHR43434">
    <property type="entry name" value="PHOSPHOGLYCOLATE PHOSPHATASE"/>
    <property type="match status" value="1"/>
</dbReference>
<protein>
    <submittedName>
        <fullName evidence="1">GMP/IMP nucleotidase</fullName>
    </submittedName>
</protein>
<dbReference type="OrthoDB" id="9773910at2"/>
<dbReference type="GO" id="GO:0008967">
    <property type="term" value="F:phosphoglycolate phosphatase activity"/>
    <property type="evidence" value="ECO:0007669"/>
    <property type="project" value="TreeGrafter"/>
</dbReference>
<dbReference type="CDD" id="cd01427">
    <property type="entry name" value="HAD_like"/>
    <property type="match status" value="1"/>
</dbReference>
<dbReference type="GO" id="GO:0006281">
    <property type="term" value="P:DNA repair"/>
    <property type="evidence" value="ECO:0007669"/>
    <property type="project" value="TreeGrafter"/>
</dbReference>
<reference evidence="1 2" key="1">
    <citation type="submission" date="2018-02" db="EMBL/GenBank/DDBJ databases">
        <title>Insights into the biology of acidophilic members of the Acidiferrobacteraceae family derived from comparative genomic analyses.</title>
        <authorList>
            <person name="Issotta F."/>
            <person name="Thyssen C."/>
            <person name="Mena C."/>
            <person name="Moya A."/>
            <person name="Bellenberg S."/>
            <person name="Sproer C."/>
            <person name="Covarrubias P.C."/>
            <person name="Sand W."/>
            <person name="Quatrini R."/>
            <person name="Vera M."/>
        </authorList>
    </citation>
    <scope>NUCLEOTIDE SEQUENCE [LARGE SCALE GENOMIC DNA]</scope>
    <source>
        <strain evidence="2">m-1</strain>
    </source>
</reference>
<dbReference type="AlphaFoldDB" id="A0A1C2G2F9"/>
<keyword evidence="2" id="KW-1185">Reference proteome</keyword>
<dbReference type="Proteomes" id="UP000253250">
    <property type="component" value="Unassembled WGS sequence"/>
</dbReference>
<dbReference type="InterPro" id="IPR023214">
    <property type="entry name" value="HAD_sf"/>
</dbReference>
<sequence length="218" mass="25375">MIDWSSIETTFLDMDGTLLDLHFDNHFWQEHVPLRYAERNGLALDEAKSQLYQRFRRAEGTLNWYSVDYWSDELALDIAQLKEEVAHRIALRPFVEEFLDAMRKAGKRLVLVTNAHGKTVTLKFQQTRIDRYMDAVFCAHDLGLAKEHAPFWGELRALEPFEPTRTLLIDDSLPVLRCARDYGIRHLLAIRRPDLRGPDKDCGEFMAIESFRNLLPVG</sequence>
<accession>A0A1C2G2F9</accession>
<comment type="caution">
    <text evidence="1">The sequence shown here is derived from an EMBL/GenBank/DDBJ whole genome shotgun (WGS) entry which is preliminary data.</text>
</comment>
<dbReference type="Pfam" id="PF00702">
    <property type="entry name" value="Hydrolase"/>
    <property type="match status" value="1"/>
</dbReference>
<dbReference type="EMBL" id="PSYR01000001">
    <property type="protein sequence ID" value="RCN58256.1"/>
    <property type="molecule type" value="Genomic_DNA"/>
</dbReference>
<evidence type="ECO:0000313" key="2">
    <source>
        <dbReference type="Proteomes" id="UP000253250"/>
    </source>
</evidence>
<dbReference type="RefSeq" id="WP_065969858.1">
    <property type="nucleotide sequence ID" value="NZ_CP080624.1"/>
</dbReference>
<dbReference type="PANTHER" id="PTHR43434:SF3">
    <property type="entry name" value="GMP_IMP NUCLEOTIDASE YRFG"/>
    <property type="match status" value="1"/>
</dbReference>